<accession>A0A218XBR6</accession>
<protein>
    <recommendedName>
        <fullName evidence="7">Protein POLAR LOCALIZATION DURING ASYMMETRIC DIVISION AND REDISTRIBUTION</fullName>
    </recommendedName>
</protein>
<feature type="coiled-coil region" evidence="1">
    <location>
        <begin position="330"/>
        <end position="364"/>
    </location>
</feature>
<comment type="caution">
    <text evidence="3">The sequence shown here is derived from an EMBL/GenBank/DDBJ whole genome shotgun (WGS) entry which is preliminary data.</text>
</comment>
<keyword evidence="1" id="KW-0175">Coiled coil</keyword>
<evidence type="ECO:0000313" key="5">
    <source>
        <dbReference type="Proteomes" id="UP000197138"/>
    </source>
</evidence>
<feature type="compositionally biased region" description="Basic residues" evidence="2">
    <location>
        <begin position="81"/>
        <end position="90"/>
    </location>
</feature>
<dbReference type="Proteomes" id="UP000197138">
    <property type="component" value="Unassembled WGS sequence"/>
</dbReference>
<evidence type="ECO:0000256" key="2">
    <source>
        <dbReference type="SAM" id="MobiDB-lite"/>
    </source>
</evidence>
<dbReference type="PANTHER" id="PTHR33476">
    <property type="entry name" value="EMB|CAB62613.1"/>
    <property type="match status" value="1"/>
</dbReference>
<dbReference type="EMBL" id="MTKT01002011">
    <property type="protein sequence ID" value="OWM82387.1"/>
    <property type="molecule type" value="Genomic_DNA"/>
</dbReference>
<evidence type="ECO:0000313" key="4">
    <source>
        <dbReference type="EMBL" id="PKI32518.1"/>
    </source>
</evidence>
<evidence type="ECO:0000256" key="1">
    <source>
        <dbReference type="SAM" id="Coils"/>
    </source>
</evidence>
<reference evidence="5" key="1">
    <citation type="journal article" date="2017" name="Plant J.">
        <title>The pomegranate (Punica granatum L.) genome and the genomics of punicalagin biosynthesis.</title>
        <authorList>
            <person name="Qin G."/>
            <person name="Xu C."/>
            <person name="Ming R."/>
            <person name="Tang H."/>
            <person name="Guyot R."/>
            <person name="Kramer E.M."/>
            <person name="Hu Y."/>
            <person name="Yi X."/>
            <person name="Qi Y."/>
            <person name="Xu X."/>
            <person name="Gao Z."/>
            <person name="Pan H."/>
            <person name="Jian J."/>
            <person name="Tian Y."/>
            <person name="Yue Z."/>
            <person name="Xu Y."/>
        </authorList>
    </citation>
    <scope>NUCLEOTIDE SEQUENCE [LARGE SCALE GENOMIC DNA]</scope>
    <source>
        <strain evidence="5">cv. Dabenzi</strain>
    </source>
</reference>
<reference evidence="4 6" key="3">
    <citation type="submission" date="2017-11" db="EMBL/GenBank/DDBJ databases">
        <title>De-novo sequencing of pomegranate (Punica granatum L.) genome.</title>
        <authorList>
            <person name="Akparov Z."/>
            <person name="Amiraslanov A."/>
            <person name="Hajiyeva S."/>
            <person name="Abbasov M."/>
            <person name="Kaur K."/>
            <person name="Hamwieh A."/>
            <person name="Solovyev V."/>
            <person name="Salamov A."/>
            <person name="Braich B."/>
            <person name="Kosarev P."/>
            <person name="Mahmoud A."/>
            <person name="Hajiyev E."/>
            <person name="Babayeva S."/>
            <person name="Izzatullayeva V."/>
            <person name="Mammadov A."/>
            <person name="Mammadov A."/>
            <person name="Sharifova S."/>
            <person name="Ojaghi J."/>
            <person name="Eynullazada K."/>
            <person name="Bayramov B."/>
            <person name="Abdulazimova A."/>
            <person name="Shahmuradov I."/>
        </authorList>
    </citation>
    <scope>NUCLEOTIDE SEQUENCE [LARGE SCALE GENOMIC DNA]</scope>
    <source>
        <strain evidence="4">AG2017</strain>
        <strain evidence="6">cv. AG2017</strain>
        <tissue evidence="4">Leaf</tissue>
    </source>
</reference>
<name>A0A218XBR6_PUNGR</name>
<sequence length="478" mass="52069">MWQVLLAAAVAGSTGLVAKHFLAPAADLSKALDSDHAPELEAAEPSTPRATISVPNASECERSCGRSEDIFRFSSSGSSRAHSKGSRKKFGSGSRKSAGKKADGGDSGTAHSKSGRKFRICLKRRKTGKNVAPKCGLGLSKESSSFNYGLGVGIMYMMSTGKAEISRLNTAMDETAKVVKELKTELHRRRSSQNTQYLSSAKGSYGSSRRPAGKHSQLANKLRTENTEPNDTQMFPLPAVDDGEYASSVLTEEPEQEVMEMNQLEAELESELEKLPWSLGDMSCETQPYIAETEVAYAMDHEAGHEVPGSCQFSGVRPSELNQKLSRLLIEQQDSQITELETELNSTQSKLREKEAELQALKDCVRRLTNFSISNGSGNISGTTLSLFVPSFSSLSYRSSFHTLVQIALLLETSFHGSRSKKVRALSPLKYSISVSDDETDAHDGEEWTGNWDYSNGLRSDSAQSSRPVVGMKRPIDA</sequence>
<dbReference type="GO" id="GO:0008356">
    <property type="term" value="P:asymmetric cell division"/>
    <property type="evidence" value="ECO:0007669"/>
    <property type="project" value="InterPro"/>
</dbReference>
<feature type="region of interest" description="Disordered" evidence="2">
    <location>
        <begin position="186"/>
        <end position="218"/>
    </location>
</feature>
<dbReference type="AlphaFoldDB" id="A0A218XBR6"/>
<evidence type="ECO:0000313" key="3">
    <source>
        <dbReference type="EMBL" id="OWM82387.1"/>
    </source>
</evidence>
<dbReference type="Proteomes" id="UP000233551">
    <property type="component" value="Unassembled WGS sequence"/>
</dbReference>
<evidence type="ECO:0000313" key="6">
    <source>
        <dbReference type="Proteomes" id="UP000233551"/>
    </source>
</evidence>
<feature type="region of interest" description="Disordered" evidence="2">
    <location>
        <begin position="457"/>
        <end position="478"/>
    </location>
</feature>
<keyword evidence="6" id="KW-1185">Reference proteome</keyword>
<feature type="region of interest" description="Disordered" evidence="2">
    <location>
        <begin position="73"/>
        <end position="121"/>
    </location>
</feature>
<feature type="compositionally biased region" description="Polar residues" evidence="2">
    <location>
        <begin position="457"/>
        <end position="467"/>
    </location>
</feature>
<dbReference type="PANTHER" id="PTHR33476:SF4">
    <property type="entry name" value="POLAR LOCALIZATION DURING ASYMMETRIC DIVISION AND PROTEIN"/>
    <property type="match status" value="1"/>
</dbReference>
<proteinExistence type="predicted"/>
<gene>
    <name evidence="3" type="ORF">CDL15_Pgr001961</name>
    <name evidence="4" type="ORF">CRG98_047098</name>
</gene>
<dbReference type="STRING" id="22663.A0A218XBR6"/>
<reference evidence="3" key="2">
    <citation type="submission" date="2017-06" db="EMBL/GenBank/DDBJ databases">
        <title>The pomegranate genome and the genomics of punicalagin biosynthesis.</title>
        <authorList>
            <person name="Xu C."/>
        </authorList>
    </citation>
    <scope>NUCLEOTIDE SEQUENCE [LARGE SCALE GENOMIC DNA]</scope>
    <source>
        <tissue evidence="3">Fresh leaf</tissue>
    </source>
</reference>
<dbReference type="InterPro" id="IPR040348">
    <property type="entry name" value="POLAR-like"/>
</dbReference>
<organism evidence="3 5">
    <name type="scientific">Punica granatum</name>
    <name type="common">Pomegranate</name>
    <dbReference type="NCBI Taxonomy" id="22663"/>
    <lineage>
        <taxon>Eukaryota</taxon>
        <taxon>Viridiplantae</taxon>
        <taxon>Streptophyta</taxon>
        <taxon>Embryophyta</taxon>
        <taxon>Tracheophyta</taxon>
        <taxon>Spermatophyta</taxon>
        <taxon>Magnoliopsida</taxon>
        <taxon>eudicotyledons</taxon>
        <taxon>Gunneridae</taxon>
        <taxon>Pentapetalae</taxon>
        <taxon>rosids</taxon>
        <taxon>malvids</taxon>
        <taxon>Myrtales</taxon>
        <taxon>Lythraceae</taxon>
        <taxon>Punica</taxon>
    </lineage>
</organism>
<dbReference type="EMBL" id="PGOL01007545">
    <property type="protein sequence ID" value="PKI32518.1"/>
    <property type="molecule type" value="Genomic_DNA"/>
</dbReference>
<feature type="region of interest" description="Disordered" evidence="2">
    <location>
        <begin position="36"/>
        <end position="58"/>
    </location>
</feature>
<feature type="compositionally biased region" description="Polar residues" evidence="2">
    <location>
        <begin position="192"/>
        <end position="207"/>
    </location>
</feature>
<evidence type="ECO:0008006" key="7">
    <source>
        <dbReference type="Google" id="ProtNLM"/>
    </source>
</evidence>